<gene>
    <name evidence="1" type="ORF">Krac_6616</name>
</gene>
<evidence type="ECO:0000313" key="2">
    <source>
        <dbReference type="Proteomes" id="UP000004508"/>
    </source>
</evidence>
<keyword evidence="2" id="KW-1185">Reference proteome</keyword>
<dbReference type="STRING" id="485913.Krac_6616"/>
<organism evidence="1 2">
    <name type="scientific">Ktedonobacter racemifer DSM 44963</name>
    <dbReference type="NCBI Taxonomy" id="485913"/>
    <lineage>
        <taxon>Bacteria</taxon>
        <taxon>Bacillati</taxon>
        <taxon>Chloroflexota</taxon>
        <taxon>Ktedonobacteria</taxon>
        <taxon>Ktedonobacterales</taxon>
        <taxon>Ktedonobacteraceae</taxon>
        <taxon>Ktedonobacter</taxon>
    </lineage>
</organism>
<dbReference type="EMBL" id="ADVG01000003">
    <property type="protein sequence ID" value="EFH85397.1"/>
    <property type="molecule type" value="Genomic_DNA"/>
</dbReference>
<accession>D6TVJ4</accession>
<dbReference type="InParanoid" id="D6TVJ4"/>
<dbReference type="Proteomes" id="UP000004508">
    <property type="component" value="Unassembled WGS sequence"/>
</dbReference>
<comment type="caution">
    <text evidence="1">The sequence shown here is derived from an EMBL/GenBank/DDBJ whole genome shotgun (WGS) entry which is preliminary data.</text>
</comment>
<evidence type="ECO:0000313" key="1">
    <source>
        <dbReference type="EMBL" id="EFH85397.1"/>
    </source>
</evidence>
<reference evidence="1 2" key="1">
    <citation type="journal article" date="2011" name="Stand. Genomic Sci.">
        <title>Non-contiguous finished genome sequence and contextual data of the filamentous soil bacterium Ktedonobacter racemifer type strain (SOSP1-21).</title>
        <authorList>
            <person name="Chang Y.J."/>
            <person name="Land M."/>
            <person name="Hauser L."/>
            <person name="Chertkov O."/>
            <person name="Del Rio T.G."/>
            <person name="Nolan M."/>
            <person name="Copeland A."/>
            <person name="Tice H."/>
            <person name="Cheng J.F."/>
            <person name="Lucas S."/>
            <person name="Han C."/>
            <person name="Goodwin L."/>
            <person name="Pitluck S."/>
            <person name="Ivanova N."/>
            <person name="Ovchinikova G."/>
            <person name="Pati A."/>
            <person name="Chen A."/>
            <person name="Palaniappan K."/>
            <person name="Mavromatis K."/>
            <person name="Liolios K."/>
            <person name="Brettin T."/>
            <person name="Fiebig A."/>
            <person name="Rohde M."/>
            <person name="Abt B."/>
            <person name="Goker M."/>
            <person name="Detter J.C."/>
            <person name="Woyke T."/>
            <person name="Bristow J."/>
            <person name="Eisen J.A."/>
            <person name="Markowitz V."/>
            <person name="Hugenholtz P."/>
            <person name="Kyrpides N.C."/>
            <person name="Klenk H.P."/>
            <person name="Lapidus A."/>
        </authorList>
    </citation>
    <scope>NUCLEOTIDE SEQUENCE [LARGE SCALE GENOMIC DNA]</scope>
    <source>
        <strain evidence="2">DSM 44963</strain>
    </source>
</reference>
<proteinExistence type="predicted"/>
<dbReference type="AlphaFoldDB" id="D6TVJ4"/>
<protein>
    <submittedName>
        <fullName evidence="1">Uncharacterized protein</fullName>
    </submittedName>
</protein>
<name>D6TVJ4_KTERA</name>
<sequence>MVLQFVICKMQKRNASAIHYCYLQGGGERLVGRSPEEEPTRRTMGSKDGSPLCFHPDGQFWEVGNQGLLPCLRLQVTDHGERTRG</sequence>